<keyword evidence="5 9" id="KW-0963">Cytoplasm</keyword>
<evidence type="ECO:0000256" key="6">
    <source>
        <dbReference type="ARBA" id="ARBA00022723"/>
    </source>
</evidence>
<name>A0A7C5KDC5_9BACT</name>
<evidence type="ECO:0000256" key="1">
    <source>
        <dbReference type="ARBA" id="ARBA00000815"/>
    </source>
</evidence>
<evidence type="ECO:0000313" key="11">
    <source>
        <dbReference type="EMBL" id="HHI65363.1"/>
    </source>
</evidence>
<dbReference type="InterPro" id="IPR030048">
    <property type="entry name" value="SurE"/>
</dbReference>
<comment type="caution">
    <text evidence="11">The sequence shown here is derived from an EMBL/GenBank/DDBJ whole genome shotgun (WGS) entry which is preliminary data.</text>
</comment>
<feature type="binding site" evidence="9">
    <location>
        <position position="9"/>
    </location>
    <ligand>
        <name>a divalent metal cation</name>
        <dbReference type="ChEBI" id="CHEBI:60240"/>
    </ligand>
</feature>
<feature type="domain" description="Survival protein SurE-like phosphatase/nucleotidase" evidence="10">
    <location>
        <begin position="3"/>
        <end position="187"/>
    </location>
</feature>
<organism evidence="11">
    <name type="scientific">Thermodesulfobium narugense</name>
    <dbReference type="NCBI Taxonomy" id="184064"/>
    <lineage>
        <taxon>Bacteria</taxon>
        <taxon>Pseudomonadati</taxon>
        <taxon>Thermodesulfobiota</taxon>
        <taxon>Thermodesulfobiia</taxon>
        <taxon>Thermodesulfobiales</taxon>
        <taxon>Thermodesulfobiaceae</taxon>
        <taxon>Thermodesulfobium</taxon>
    </lineage>
</organism>
<dbReference type="PANTHER" id="PTHR30457">
    <property type="entry name" value="5'-NUCLEOTIDASE SURE"/>
    <property type="match status" value="1"/>
</dbReference>
<feature type="binding site" evidence="9">
    <location>
        <position position="95"/>
    </location>
    <ligand>
        <name>a divalent metal cation</name>
        <dbReference type="ChEBI" id="CHEBI:60240"/>
    </ligand>
</feature>
<dbReference type="SUPFAM" id="SSF64167">
    <property type="entry name" value="SurE-like"/>
    <property type="match status" value="1"/>
</dbReference>
<dbReference type="NCBIfam" id="TIGR00087">
    <property type="entry name" value="surE"/>
    <property type="match status" value="1"/>
</dbReference>
<evidence type="ECO:0000256" key="3">
    <source>
        <dbReference type="ARBA" id="ARBA00004496"/>
    </source>
</evidence>
<evidence type="ECO:0000256" key="5">
    <source>
        <dbReference type="ARBA" id="ARBA00022490"/>
    </source>
</evidence>
<comment type="function">
    <text evidence="9">Nucleotidase that shows phosphatase activity on nucleoside 5'-monophosphates.</text>
</comment>
<dbReference type="PANTHER" id="PTHR30457:SF12">
    <property type="entry name" value="5'_3'-NUCLEOTIDASE SURE"/>
    <property type="match status" value="1"/>
</dbReference>
<accession>A0A7C5KDC5</accession>
<comment type="cofactor">
    <cofactor evidence="2">
        <name>Mg(2+)</name>
        <dbReference type="ChEBI" id="CHEBI:18420"/>
    </cofactor>
</comment>
<dbReference type="InterPro" id="IPR036523">
    <property type="entry name" value="SurE-like_sf"/>
</dbReference>
<proteinExistence type="inferred from homology"/>
<evidence type="ECO:0000259" key="10">
    <source>
        <dbReference type="Pfam" id="PF01975"/>
    </source>
</evidence>
<feature type="binding site" evidence="9">
    <location>
        <position position="8"/>
    </location>
    <ligand>
        <name>a divalent metal cation</name>
        <dbReference type="ChEBI" id="CHEBI:60240"/>
    </ligand>
</feature>
<evidence type="ECO:0000256" key="9">
    <source>
        <dbReference type="HAMAP-Rule" id="MF_00060"/>
    </source>
</evidence>
<evidence type="ECO:0000256" key="7">
    <source>
        <dbReference type="ARBA" id="ARBA00022741"/>
    </source>
</evidence>
<dbReference type="NCBIfam" id="NF001490">
    <property type="entry name" value="PRK00346.1-4"/>
    <property type="match status" value="1"/>
</dbReference>
<dbReference type="GO" id="GO:0000166">
    <property type="term" value="F:nucleotide binding"/>
    <property type="evidence" value="ECO:0007669"/>
    <property type="project" value="UniProtKB-KW"/>
</dbReference>
<dbReference type="EC" id="3.1.3.5" evidence="9"/>
<gene>
    <name evidence="9 11" type="primary">surE</name>
    <name evidence="11" type="ORF">ENL70_02290</name>
</gene>
<keyword evidence="8 9" id="KW-0378">Hydrolase</keyword>
<reference evidence="11" key="1">
    <citation type="journal article" date="2020" name="mSystems">
        <title>Genome- and Community-Level Interaction Insights into Carbon Utilization and Element Cycling Functions of Hydrothermarchaeota in Hydrothermal Sediment.</title>
        <authorList>
            <person name="Zhou Z."/>
            <person name="Liu Y."/>
            <person name="Xu W."/>
            <person name="Pan J."/>
            <person name="Luo Z.H."/>
            <person name="Li M."/>
        </authorList>
    </citation>
    <scope>NUCLEOTIDE SEQUENCE [LARGE SCALE GENOMIC DNA]</scope>
    <source>
        <strain evidence="11">SpSt-1019</strain>
    </source>
</reference>
<dbReference type="AlphaFoldDB" id="A0A7C5KDC5"/>
<comment type="similarity">
    <text evidence="4 9">Belongs to the SurE nucleotidase family.</text>
</comment>
<dbReference type="Gene3D" id="3.40.1210.10">
    <property type="entry name" value="Survival protein SurE-like phosphatase/nucleotidase"/>
    <property type="match status" value="1"/>
</dbReference>
<dbReference type="GO" id="GO:0004309">
    <property type="term" value="F:exopolyphosphatase activity"/>
    <property type="evidence" value="ECO:0007669"/>
    <property type="project" value="TreeGrafter"/>
</dbReference>
<comment type="cofactor">
    <cofactor evidence="9">
        <name>a divalent metal cation</name>
        <dbReference type="ChEBI" id="CHEBI:60240"/>
    </cofactor>
    <text evidence="9">Binds 1 divalent metal cation per subunit.</text>
</comment>
<dbReference type="HAMAP" id="MF_00060">
    <property type="entry name" value="SurE"/>
    <property type="match status" value="1"/>
</dbReference>
<dbReference type="InterPro" id="IPR002828">
    <property type="entry name" value="SurE-like_Pase/nucleotidase"/>
</dbReference>
<keyword evidence="7 9" id="KW-0547">Nucleotide-binding</keyword>
<comment type="catalytic activity">
    <reaction evidence="1 9">
        <text>a ribonucleoside 5'-phosphate + H2O = a ribonucleoside + phosphate</text>
        <dbReference type="Rhea" id="RHEA:12484"/>
        <dbReference type="ChEBI" id="CHEBI:15377"/>
        <dbReference type="ChEBI" id="CHEBI:18254"/>
        <dbReference type="ChEBI" id="CHEBI:43474"/>
        <dbReference type="ChEBI" id="CHEBI:58043"/>
        <dbReference type="EC" id="3.1.3.5"/>
    </reaction>
</comment>
<keyword evidence="6 9" id="KW-0479">Metal-binding</keyword>
<feature type="binding site" evidence="9">
    <location>
        <position position="39"/>
    </location>
    <ligand>
        <name>a divalent metal cation</name>
        <dbReference type="ChEBI" id="CHEBI:60240"/>
    </ligand>
</feature>
<dbReference type="GO" id="GO:0008254">
    <property type="term" value="F:3'-nucleotidase activity"/>
    <property type="evidence" value="ECO:0007669"/>
    <property type="project" value="TreeGrafter"/>
</dbReference>
<dbReference type="NCBIfam" id="NF001492">
    <property type="entry name" value="PRK00346.2-2"/>
    <property type="match status" value="1"/>
</dbReference>
<evidence type="ECO:0000256" key="2">
    <source>
        <dbReference type="ARBA" id="ARBA00001946"/>
    </source>
</evidence>
<dbReference type="Pfam" id="PF01975">
    <property type="entry name" value="SurE"/>
    <property type="match status" value="1"/>
</dbReference>
<dbReference type="EMBL" id="DRUY01000079">
    <property type="protein sequence ID" value="HHI65363.1"/>
    <property type="molecule type" value="Genomic_DNA"/>
</dbReference>
<dbReference type="GO" id="GO:0008253">
    <property type="term" value="F:5'-nucleotidase activity"/>
    <property type="evidence" value="ECO:0007669"/>
    <property type="project" value="UniProtKB-UniRule"/>
</dbReference>
<evidence type="ECO:0000256" key="8">
    <source>
        <dbReference type="ARBA" id="ARBA00022801"/>
    </source>
</evidence>
<dbReference type="GO" id="GO:0005737">
    <property type="term" value="C:cytoplasm"/>
    <property type="evidence" value="ECO:0007669"/>
    <property type="project" value="UniProtKB-SubCell"/>
</dbReference>
<dbReference type="FunFam" id="3.40.1210.10:FF:000001">
    <property type="entry name" value="5'/3'-nucleotidase SurE"/>
    <property type="match status" value="1"/>
</dbReference>
<sequence length="251" mass="27960">MVILLTNDDGIHSYGIRDLSKVLSKEHEIYIVAPDRERSATSHSLTLHKPLRAKEVEIYGAKKAWETNGTPSDCVKLGVYVLLSKRPDLLISGINRGANLGTDVLYSGTVAAAMEGAFLGIPSIAVSNVSFEKKIDYTLSANLTSRFISSVEKILEPGVIFNVNVPDCLEEEIKGFKLVSLQLRNYKNLIETRVDPKGEKYYWLYGVPDETSSDIDSDINAIKRKYVSITPLHWDLTNISLLEKIKNLGIF</sequence>
<evidence type="ECO:0000256" key="4">
    <source>
        <dbReference type="ARBA" id="ARBA00011062"/>
    </source>
</evidence>
<dbReference type="GO" id="GO:0046872">
    <property type="term" value="F:metal ion binding"/>
    <property type="evidence" value="ECO:0007669"/>
    <property type="project" value="UniProtKB-UniRule"/>
</dbReference>
<protein>
    <recommendedName>
        <fullName evidence="9">5'-nucleotidase SurE</fullName>
        <ecNumber evidence="9">3.1.3.5</ecNumber>
    </recommendedName>
    <alternativeName>
        <fullName evidence="9">Nucleoside 5'-monophosphate phosphohydrolase</fullName>
    </alternativeName>
</protein>
<comment type="subcellular location">
    <subcellularLocation>
        <location evidence="3 9">Cytoplasm</location>
    </subcellularLocation>
</comment>